<reference evidence="2 3" key="1">
    <citation type="journal article" date="2019" name="Int. J. Syst. Evol. Microbiol.">
        <title>The Global Catalogue of Microorganisms (GCM) 10K type strain sequencing project: providing services to taxonomists for standard genome sequencing and annotation.</title>
        <authorList>
            <consortium name="The Broad Institute Genomics Platform"/>
            <consortium name="The Broad Institute Genome Sequencing Center for Infectious Disease"/>
            <person name="Wu L."/>
            <person name="Ma J."/>
        </authorList>
    </citation>
    <scope>NUCLEOTIDE SEQUENCE [LARGE SCALE GENOMIC DNA]</scope>
    <source>
        <strain evidence="2 3">JCM 14283</strain>
    </source>
</reference>
<dbReference type="SUPFAM" id="SSF52540">
    <property type="entry name" value="P-loop containing nucleoside triphosphate hydrolases"/>
    <property type="match status" value="1"/>
</dbReference>
<proteinExistence type="predicted"/>
<sequence>MTAGPAPAKVLFVAGTGRSGTTILSTILGQLPGAMAVGELRYVWERGFLEDHRCGCGMPFSRCPVWTAVVDRAYRGEGPPDPVAVSRDLLSRLRILRIPSMVLRQLRGRPVVPPHPHDERIAALYTALAELEHPAVIVDSSKLPPYGKILERLPGIELYVVHVVRDPRANAFSWRRVKVTGDRDDDATMERLELWRSSAMWVVWNYLVEFWWPVERGRTVRVRYEDFVDRPREAVERIARLLDLDASRTPFVGERSVSMQPTHTVAGNPNRHDRGLVTLRPDEEWRRAMPRLHRVVVSLFTLPGLRHFGYSLRG</sequence>
<accession>A0ABN2TVG5</accession>
<organism evidence="2 3">
    <name type="scientific">Terrabacter terrae</name>
    <dbReference type="NCBI Taxonomy" id="318434"/>
    <lineage>
        <taxon>Bacteria</taxon>
        <taxon>Bacillati</taxon>
        <taxon>Actinomycetota</taxon>
        <taxon>Actinomycetes</taxon>
        <taxon>Micrococcales</taxon>
        <taxon>Intrasporangiaceae</taxon>
        <taxon>Terrabacter</taxon>
    </lineage>
</organism>
<keyword evidence="3" id="KW-1185">Reference proteome</keyword>
<dbReference type="Gene3D" id="3.40.50.300">
    <property type="entry name" value="P-loop containing nucleotide triphosphate hydrolases"/>
    <property type="match status" value="1"/>
</dbReference>
<dbReference type="Proteomes" id="UP001501285">
    <property type="component" value="Unassembled WGS sequence"/>
</dbReference>
<dbReference type="InterPro" id="IPR027417">
    <property type="entry name" value="P-loop_NTPase"/>
</dbReference>
<evidence type="ECO:0000313" key="3">
    <source>
        <dbReference type="Proteomes" id="UP001501285"/>
    </source>
</evidence>
<comment type="caution">
    <text evidence="2">The sequence shown here is derived from an EMBL/GenBank/DDBJ whole genome shotgun (WGS) entry which is preliminary data.</text>
</comment>
<dbReference type="Pfam" id="PF00685">
    <property type="entry name" value="Sulfotransfer_1"/>
    <property type="match status" value="1"/>
</dbReference>
<feature type="domain" description="Sulfotransferase" evidence="1">
    <location>
        <begin position="11"/>
        <end position="247"/>
    </location>
</feature>
<dbReference type="PANTHER" id="PTHR10704:SF44">
    <property type="entry name" value="LD35051P-RELATED"/>
    <property type="match status" value="1"/>
</dbReference>
<dbReference type="PANTHER" id="PTHR10704">
    <property type="entry name" value="CARBOHYDRATE SULFOTRANSFERASE"/>
    <property type="match status" value="1"/>
</dbReference>
<gene>
    <name evidence="2" type="ORF">GCM10009740_06690</name>
</gene>
<dbReference type="RefSeq" id="WP_343987481.1">
    <property type="nucleotide sequence ID" value="NZ_BAAANB010000001.1"/>
</dbReference>
<protein>
    <submittedName>
        <fullName evidence="2">Sulfotransferase</fullName>
    </submittedName>
</protein>
<dbReference type="EMBL" id="BAAANB010000001">
    <property type="protein sequence ID" value="GAA2020891.1"/>
    <property type="molecule type" value="Genomic_DNA"/>
</dbReference>
<dbReference type="InterPro" id="IPR051135">
    <property type="entry name" value="Gal/GlcNAc/GalNAc_ST"/>
</dbReference>
<evidence type="ECO:0000259" key="1">
    <source>
        <dbReference type="Pfam" id="PF00685"/>
    </source>
</evidence>
<dbReference type="InterPro" id="IPR000863">
    <property type="entry name" value="Sulfotransferase_dom"/>
</dbReference>
<name>A0ABN2TVG5_9MICO</name>
<evidence type="ECO:0000313" key="2">
    <source>
        <dbReference type="EMBL" id="GAA2020891.1"/>
    </source>
</evidence>